<dbReference type="EMBL" id="FJOG01000086">
    <property type="protein sequence ID" value="CZR69953.1"/>
    <property type="molecule type" value="Genomic_DNA"/>
</dbReference>
<proteinExistence type="predicted"/>
<dbReference type="Proteomes" id="UP000184330">
    <property type="component" value="Unassembled WGS sequence"/>
</dbReference>
<dbReference type="AlphaFoldDB" id="A0A1L7XY05"/>
<sequence length="161" mass="18141">MSGNAAYEPGGMYILLSALPDGGMHWGIFVMVSPPFGMIYNATDSDGTWRLDEHMTENVASSQNILGGLLIKRRIDENMQDQIHNVLTRVPCPPQGGYIQQWGENFRCRVWVKDAIERLRMAGLIGNYPTEDIWDEAFRLGESARRNGQRGVLANSHALRY</sequence>
<organism evidence="1 2">
    <name type="scientific">Phialocephala subalpina</name>
    <dbReference type="NCBI Taxonomy" id="576137"/>
    <lineage>
        <taxon>Eukaryota</taxon>
        <taxon>Fungi</taxon>
        <taxon>Dikarya</taxon>
        <taxon>Ascomycota</taxon>
        <taxon>Pezizomycotina</taxon>
        <taxon>Leotiomycetes</taxon>
        <taxon>Helotiales</taxon>
        <taxon>Mollisiaceae</taxon>
        <taxon>Phialocephala</taxon>
        <taxon>Phialocephala fortinii species complex</taxon>
    </lineage>
</organism>
<evidence type="ECO:0000313" key="1">
    <source>
        <dbReference type="EMBL" id="CZR69953.1"/>
    </source>
</evidence>
<dbReference type="Pfam" id="PF20174">
    <property type="entry name" value="DUF6540"/>
    <property type="match status" value="1"/>
</dbReference>
<name>A0A1L7XY05_9HELO</name>
<evidence type="ECO:0000313" key="2">
    <source>
        <dbReference type="Proteomes" id="UP000184330"/>
    </source>
</evidence>
<keyword evidence="2" id="KW-1185">Reference proteome</keyword>
<protein>
    <submittedName>
        <fullName evidence="1">Uncharacterized protein</fullName>
    </submittedName>
</protein>
<dbReference type="InterPro" id="IPR046670">
    <property type="entry name" value="DUF6540"/>
</dbReference>
<reference evidence="1 2" key="1">
    <citation type="submission" date="2016-03" db="EMBL/GenBank/DDBJ databases">
        <authorList>
            <person name="Ploux O."/>
        </authorList>
    </citation>
    <scope>NUCLEOTIDE SEQUENCE [LARGE SCALE GENOMIC DNA]</scope>
    <source>
        <strain evidence="1 2">UAMH 11012</strain>
    </source>
</reference>
<gene>
    <name evidence="1" type="ORF">PAC_19854</name>
</gene>
<dbReference type="OrthoDB" id="3016366at2759"/>
<accession>A0A1L7XY05</accession>